<gene>
    <name evidence="1" type="ordered locus">pCSL0072</name>
</gene>
<keyword evidence="1" id="KW-0614">Plasmid</keyword>
<geneLocation type="plasmid" evidence="1 2">
    <name>pCSL1</name>
</geneLocation>
<dbReference type="EMBL" id="AM849036">
    <property type="protein sequence ID" value="CAQ03315.1"/>
    <property type="molecule type" value="Genomic_DNA"/>
</dbReference>
<name>B0RJC5_CLASE</name>
<dbReference type="RefSeq" id="WP_012300381.1">
    <property type="nucleotide sequence ID" value="NZ_CP088267.1"/>
</dbReference>
<dbReference type="HOGENOM" id="CLU_135445_2_0_11"/>
<sequence>MKFIPLMTILAVALMIIAGVVVDGDGKTRTVEQSLTVAQGAARAGTNAATGNAVNGDAFTLSSAAAVRAADNYIAAAGATGDAHIENNQVVVTVEMKYVPKILSLIGIGPMPVHASASARLVDGN</sequence>
<dbReference type="AlphaFoldDB" id="B0RJC5"/>
<dbReference type="Proteomes" id="UP000001318">
    <property type="component" value="Plasmid pCSL1"/>
</dbReference>
<keyword evidence="2" id="KW-1185">Reference proteome</keyword>
<proteinExistence type="predicted"/>
<protein>
    <submittedName>
        <fullName evidence="1">Secreted protein</fullName>
    </submittedName>
</protein>
<evidence type="ECO:0000313" key="2">
    <source>
        <dbReference type="Proteomes" id="UP000001318"/>
    </source>
</evidence>
<reference evidence="1 2" key="1">
    <citation type="journal article" date="2008" name="J. Bacteriol.">
        <title>Genome of the actinomycete plant pathogen Clavibacter michiganensis subsp. sepedonicus suggests recent niche adaptation.</title>
        <authorList>
            <person name="Bentley S.D."/>
            <person name="Corton C."/>
            <person name="Brown S.E."/>
            <person name="Barron A."/>
            <person name="Clark L."/>
            <person name="Doggett J."/>
            <person name="Harris B."/>
            <person name="Ormond D."/>
            <person name="Quail M.A."/>
            <person name="May G."/>
            <person name="Francis D."/>
            <person name="Knudson D."/>
            <person name="Parkhill J."/>
            <person name="Ishimaru C.A."/>
        </authorList>
    </citation>
    <scope>NUCLEOTIDE SEQUENCE [LARGE SCALE GENOMIC DNA]</scope>
    <source>
        <strain evidence="2">ATCC 33113 / DSM 20744 / JCM 9667 / LMG 2889 / ICMP 2535 / C-1</strain>
    </source>
</reference>
<accession>B0RJC5</accession>
<dbReference type="OrthoDB" id="5082828at2"/>
<evidence type="ECO:0000313" key="1">
    <source>
        <dbReference type="EMBL" id="CAQ03315.1"/>
    </source>
</evidence>
<organism evidence="1 2">
    <name type="scientific">Clavibacter sepedonicus</name>
    <name type="common">Clavibacter michiganensis subsp. sepedonicus</name>
    <dbReference type="NCBI Taxonomy" id="31964"/>
    <lineage>
        <taxon>Bacteria</taxon>
        <taxon>Bacillati</taxon>
        <taxon>Actinomycetota</taxon>
        <taxon>Actinomycetes</taxon>
        <taxon>Micrococcales</taxon>
        <taxon>Microbacteriaceae</taxon>
        <taxon>Clavibacter</taxon>
    </lineage>
</organism>
<dbReference type="KEGG" id="cms:pCSL0072"/>